<protein>
    <submittedName>
        <fullName evidence="1">Uncharacterized protein</fullName>
    </submittedName>
</protein>
<gene>
    <name evidence="1" type="ORF">U3653_32085</name>
</gene>
<evidence type="ECO:0000313" key="2">
    <source>
        <dbReference type="Proteomes" id="UP001348098"/>
    </source>
</evidence>
<comment type="caution">
    <text evidence="1">The sequence shown here is derived from an EMBL/GenBank/DDBJ whole genome shotgun (WGS) entry which is preliminary data.</text>
</comment>
<reference evidence="1 2" key="1">
    <citation type="submission" date="2023-12" db="EMBL/GenBank/DDBJ databases">
        <title>novel species in genus Nocarida.</title>
        <authorList>
            <person name="Li Z."/>
        </authorList>
    </citation>
    <scope>NUCLEOTIDE SEQUENCE [LARGE SCALE GENOMIC DNA]</scope>
    <source>
        <strain evidence="1 2">CDC186</strain>
    </source>
</reference>
<organism evidence="1 2">
    <name type="scientific">Nocardia implantans</name>
    <dbReference type="NCBI Taxonomy" id="3108168"/>
    <lineage>
        <taxon>Bacteria</taxon>
        <taxon>Bacillati</taxon>
        <taxon>Actinomycetota</taxon>
        <taxon>Actinomycetes</taxon>
        <taxon>Mycobacteriales</taxon>
        <taxon>Nocardiaceae</taxon>
        <taxon>Nocardia</taxon>
    </lineage>
</organism>
<dbReference type="EMBL" id="JAYKYQ010000021">
    <property type="protein sequence ID" value="MEB3514686.1"/>
    <property type="molecule type" value="Genomic_DNA"/>
</dbReference>
<name>A0ABU6B4Q7_9NOCA</name>
<accession>A0ABU6B4Q7</accession>
<keyword evidence="2" id="KW-1185">Reference proteome</keyword>
<evidence type="ECO:0000313" key="1">
    <source>
        <dbReference type="EMBL" id="MEB3514686.1"/>
    </source>
</evidence>
<dbReference type="Proteomes" id="UP001348098">
    <property type="component" value="Unassembled WGS sequence"/>
</dbReference>
<sequence>MEAVAAGHDAPPAYQLPGYLTRAQLDQIPSPVLQVLDTYSRRPTEDQLADNVATVAPAAERCADGGMSPTDFTNLVDQQIEENLSRFHQAMDVLVTNLEVLGQQHQDWREVIMQVFSAVSDFETGLWQQATTYLYKLGQDPRNLYRGVASTFGGFEQQVGNFFANLEDG</sequence>
<proteinExistence type="predicted"/>